<dbReference type="OrthoDB" id="303107at2759"/>
<reference evidence="2" key="1">
    <citation type="submission" date="2025-08" db="UniProtKB">
        <authorList>
            <consortium name="RefSeq"/>
        </authorList>
    </citation>
    <scope>IDENTIFICATION</scope>
    <source>
        <tissue evidence="2">Whole body</tissue>
    </source>
</reference>
<dbReference type="GO" id="GO:0090537">
    <property type="term" value="C:CERF complex"/>
    <property type="evidence" value="ECO:0007669"/>
    <property type="project" value="InterPro"/>
</dbReference>
<dbReference type="RefSeq" id="XP_025422264.1">
    <property type="nucleotide sequence ID" value="XM_025566479.1"/>
</dbReference>
<dbReference type="AlphaFoldDB" id="A0A8B8GGB5"/>
<keyword evidence="1" id="KW-1185">Reference proteome</keyword>
<dbReference type="PANTHER" id="PTHR47092">
    <property type="entry name" value="CAT EYE SYNDROME CRITICAL REGION PROTEIN 2"/>
    <property type="match status" value="1"/>
</dbReference>
<dbReference type="InterPro" id="IPR029614">
    <property type="entry name" value="CECR2"/>
</dbReference>
<sequence length="414" mass="48930">MMEDIQTWWEVPSIVHFCKMFNDICNGIFPIDINEFEQAIEDNSILLEDMTIRFIKICGCRDINSKKWWKYMKNLFQTKCVKYSFEYSLDSVTYFDELTRKQKVDTLYILCHIILDVKSIQSKMYHKREIWKELNVKPLGYDLKNSVYWYFGSTRLYKEDFENTFDLSANIPILQNTAQSISNSSNIGVHKSFHTRPYPSGIVGPGKWNMICDDNYSSWYSLANNTECSTNDNIRSLHQSVCEIINKLPNIKKKRLSYKYLIKQPKSQLKNIQTRSLRPLFKVNYDENSDIINEQDIHFKRSKIINDCSIISQLPKTRRNTDFSEHIKRLNNRTSMRLQLKNVNTIMNLNANETNINESKVNQNDFEHEDQVTIEHHGQENTPNVNKFNTKLKTWHHVRNSVRLDGSKISSLSW</sequence>
<dbReference type="PANTHER" id="PTHR47092:SF1">
    <property type="entry name" value="CHROMATIN REMODELING REGULATOR CECR2"/>
    <property type="match status" value="1"/>
</dbReference>
<evidence type="ECO:0000313" key="2">
    <source>
        <dbReference type="RefSeq" id="XP_025422264.1"/>
    </source>
</evidence>
<accession>A0A8B8GGB5</accession>
<dbReference type="Proteomes" id="UP000694846">
    <property type="component" value="Unplaced"/>
</dbReference>
<protein>
    <submittedName>
        <fullName evidence="2">Cat eye syndrome critical region protein 2 homolog isoform X1</fullName>
    </submittedName>
</protein>
<dbReference type="GO" id="GO:0006338">
    <property type="term" value="P:chromatin remodeling"/>
    <property type="evidence" value="ECO:0007669"/>
    <property type="project" value="InterPro"/>
</dbReference>
<organism evidence="1 2">
    <name type="scientific">Sipha flava</name>
    <name type="common">yellow sugarcane aphid</name>
    <dbReference type="NCBI Taxonomy" id="143950"/>
    <lineage>
        <taxon>Eukaryota</taxon>
        <taxon>Metazoa</taxon>
        <taxon>Ecdysozoa</taxon>
        <taxon>Arthropoda</taxon>
        <taxon>Hexapoda</taxon>
        <taxon>Insecta</taxon>
        <taxon>Pterygota</taxon>
        <taxon>Neoptera</taxon>
        <taxon>Paraneoptera</taxon>
        <taxon>Hemiptera</taxon>
        <taxon>Sternorrhyncha</taxon>
        <taxon>Aphidomorpha</taxon>
        <taxon>Aphidoidea</taxon>
        <taxon>Aphididae</taxon>
        <taxon>Sipha</taxon>
    </lineage>
</organism>
<gene>
    <name evidence="2" type="primary">LOC112691988</name>
</gene>
<evidence type="ECO:0000313" key="1">
    <source>
        <dbReference type="Proteomes" id="UP000694846"/>
    </source>
</evidence>
<proteinExistence type="predicted"/>
<name>A0A8B8GGB5_9HEMI</name>
<dbReference type="GeneID" id="112691988"/>